<evidence type="ECO:0000256" key="1">
    <source>
        <dbReference type="ARBA" id="ARBA00009776"/>
    </source>
</evidence>
<dbReference type="Proteomes" id="UP000028194">
    <property type="component" value="Chromosome"/>
</dbReference>
<evidence type="ECO:0000256" key="4">
    <source>
        <dbReference type="ARBA" id="ARBA00022741"/>
    </source>
</evidence>
<comment type="catalytic activity">
    <reaction evidence="7">
        <text>dTMP + ATP = dTDP + ADP</text>
        <dbReference type="Rhea" id="RHEA:13517"/>
        <dbReference type="ChEBI" id="CHEBI:30616"/>
        <dbReference type="ChEBI" id="CHEBI:58369"/>
        <dbReference type="ChEBI" id="CHEBI:63528"/>
        <dbReference type="ChEBI" id="CHEBI:456216"/>
        <dbReference type="EC" id="2.7.4.9"/>
    </reaction>
</comment>
<dbReference type="AlphaFoldDB" id="A0A075MLX4"/>
<dbReference type="SUPFAM" id="SSF52540">
    <property type="entry name" value="P-loop containing nucleoside triphosphate hydrolases"/>
    <property type="match status" value="1"/>
</dbReference>
<dbReference type="GO" id="GO:0005737">
    <property type="term" value="C:cytoplasm"/>
    <property type="evidence" value="ECO:0007669"/>
    <property type="project" value="TreeGrafter"/>
</dbReference>
<dbReference type="PANTHER" id="PTHR10344">
    <property type="entry name" value="THYMIDYLATE KINASE"/>
    <property type="match status" value="1"/>
</dbReference>
<evidence type="ECO:0000256" key="5">
    <source>
        <dbReference type="ARBA" id="ARBA00022777"/>
    </source>
</evidence>
<keyword evidence="3 7" id="KW-0545">Nucleotide biosynthesis</keyword>
<dbReference type="InterPro" id="IPR039430">
    <property type="entry name" value="Thymidylate_kin-like_dom"/>
</dbReference>
<dbReference type="InterPro" id="IPR018094">
    <property type="entry name" value="Thymidylate_kinase"/>
</dbReference>
<dbReference type="eggNOG" id="arCOG01891">
    <property type="taxonomic scope" value="Archaea"/>
</dbReference>
<sequence>MTMMMMSSVNNKNREIIPGRLIIVEGVDGSGKSTQIRLLEKWFRYMGLQVFFTEWNSSETVKEITSKGKKKALLTPITFSLLHATDFADRYERHILPLLRAGYIVLADRYIYTAFARDVVRGCHPRWVRHMYDFAVKPDISFYFRVPVDIAFDRIVKNRPKLKYYEAGMDLNLSNDPYESYRIFQGRIVEQYDSMVGPENFVVIDGTADIEEQQKVMRQKVMELLPRQFFRGKQQQQEEKEVPAE</sequence>
<dbReference type="GO" id="GO:0006233">
    <property type="term" value="P:dTDP biosynthetic process"/>
    <property type="evidence" value="ECO:0007669"/>
    <property type="project" value="InterPro"/>
</dbReference>
<organism evidence="9 10">
    <name type="scientific">Candidatus Nitrososphaera evergladensis SR1</name>
    <dbReference type="NCBI Taxonomy" id="1459636"/>
    <lineage>
        <taxon>Archaea</taxon>
        <taxon>Nitrososphaerota</taxon>
        <taxon>Nitrososphaeria</taxon>
        <taxon>Nitrososphaerales</taxon>
        <taxon>Nitrososphaeraceae</taxon>
        <taxon>Nitrososphaera</taxon>
    </lineage>
</organism>
<keyword evidence="5 7" id="KW-0418">Kinase</keyword>
<dbReference type="NCBIfam" id="TIGR00041">
    <property type="entry name" value="DTMP_kinase"/>
    <property type="match status" value="1"/>
</dbReference>
<gene>
    <name evidence="7" type="primary">tmk</name>
    <name evidence="9" type="ORF">NTE_00051</name>
</gene>
<dbReference type="KEGG" id="nev:NTE_00051"/>
<feature type="binding site" evidence="7">
    <location>
        <begin position="26"/>
        <end position="33"/>
    </location>
    <ligand>
        <name>ATP</name>
        <dbReference type="ChEBI" id="CHEBI:30616"/>
    </ligand>
</feature>
<dbReference type="EMBL" id="CP007174">
    <property type="protein sequence ID" value="AIF82135.1"/>
    <property type="molecule type" value="Genomic_DNA"/>
</dbReference>
<keyword evidence="4 7" id="KW-0547">Nucleotide-binding</keyword>
<accession>A0A075MLX4</accession>
<dbReference type="Pfam" id="PF02223">
    <property type="entry name" value="Thymidylate_kin"/>
    <property type="match status" value="1"/>
</dbReference>
<keyword evidence="10" id="KW-1185">Reference proteome</keyword>
<evidence type="ECO:0000313" key="9">
    <source>
        <dbReference type="EMBL" id="AIF82135.1"/>
    </source>
</evidence>
<evidence type="ECO:0000256" key="2">
    <source>
        <dbReference type="ARBA" id="ARBA00022679"/>
    </source>
</evidence>
<dbReference type="STRING" id="1459636.NTE_00051"/>
<keyword evidence="2 7" id="KW-0808">Transferase</keyword>
<dbReference type="PANTHER" id="PTHR10344:SF1">
    <property type="entry name" value="THYMIDYLATE KINASE"/>
    <property type="match status" value="1"/>
</dbReference>
<evidence type="ECO:0000256" key="7">
    <source>
        <dbReference type="HAMAP-Rule" id="MF_00165"/>
    </source>
</evidence>
<feature type="domain" description="Thymidylate kinase-like" evidence="8">
    <location>
        <begin position="24"/>
        <end position="214"/>
    </location>
</feature>
<evidence type="ECO:0000259" key="8">
    <source>
        <dbReference type="Pfam" id="PF02223"/>
    </source>
</evidence>
<dbReference type="HOGENOM" id="CLU_049131_1_1_2"/>
<dbReference type="EC" id="2.7.4.9" evidence="7"/>
<evidence type="ECO:0000256" key="6">
    <source>
        <dbReference type="ARBA" id="ARBA00022840"/>
    </source>
</evidence>
<name>A0A075MLX4_9ARCH</name>
<dbReference type="GO" id="GO:0006235">
    <property type="term" value="P:dTTP biosynthetic process"/>
    <property type="evidence" value="ECO:0007669"/>
    <property type="project" value="UniProtKB-UniRule"/>
</dbReference>
<dbReference type="Gene3D" id="3.40.50.300">
    <property type="entry name" value="P-loop containing nucleotide triphosphate hydrolases"/>
    <property type="match status" value="1"/>
</dbReference>
<keyword evidence="6 7" id="KW-0067">ATP-binding</keyword>
<dbReference type="RefSeq" id="WP_226987079.1">
    <property type="nucleotide sequence ID" value="NZ_CP007174.1"/>
</dbReference>
<dbReference type="HAMAP" id="MF_00165">
    <property type="entry name" value="Thymidylate_kinase"/>
    <property type="match status" value="1"/>
</dbReference>
<reference evidence="9 10" key="1">
    <citation type="journal article" date="2014" name="PLoS ONE">
        <title>Genome Sequence of Candidatus Nitrososphaera evergladensis from Group I.1b Enriched from Everglades Soil Reveals Novel Genomic Features of the Ammonia-Oxidizing Archaea.</title>
        <authorList>
            <person name="Zhalnina K.V."/>
            <person name="Dias R."/>
            <person name="Leonard M.T."/>
            <person name="Dorr de Quadros P."/>
            <person name="Camargo F.A."/>
            <person name="Drew J.C."/>
            <person name="Farmerie W.G."/>
            <person name="Daroub S.H."/>
            <person name="Triplett E.W."/>
        </authorList>
    </citation>
    <scope>NUCLEOTIDE SEQUENCE [LARGE SCALE GENOMIC DNA]</scope>
    <source>
        <strain evidence="9 10">SR1</strain>
    </source>
</reference>
<dbReference type="GO" id="GO:0004798">
    <property type="term" value="F:dTMP kinase activity"/>
    <property type="evidence" value="ECO:0007669"/>
    <property type="project" value="UniProtKB-UniRule"/>
</dbReference>
<dbReference type="InterPro" id="IPR027417">
    <property type="entry name" value="P-loop_NTPase"/>
</dbReference>
<dbReference type="GO" id="GO:0005524">
    <property type="term" value="F:ATP binding"/>
    <property type="evidence" value="ECO:0007669"/>
    <property type="project" value="UniProtKB-UniRule"/>
</dbReference>
<proteinExistence type="inferred from homology"/>
<dbReference type="CDD" id="cd01672">
    <property type="entry name" value="TMPK"/>
    <property type="match status" value="1"/>
</dbReference>
<evidence type="ECO:0000256" key="3">
    <source>
        <dbReference type="ARBA" id="ARBA00022727"/>
    </source>
</evidence>
<comment type="similarity">
    <text evidence="1 7">Belongs to the thymidylate kinase family.</text>
</comment>
<dbReference type="GeneID" id="41596002"/>
<evidence type="ECO:0000313" key="10">
    <source>
        <dbReference type="Proteomes" id="UP000028194"/>
    </source>
</evidence>
<protein>
    <recommendedName>
        <fullName evidence="7">Probable thymidylate kinase</fullName>
        <ecNumber evidence="7">2.7.4.9</ecNumber>
    </recommendedName>
    <alternativeName>
        <fullName evidence="7">dTMP kinase</fullName>
    </alternativeName>
</protein>
<dbReference type="GO" id="GO:0006227">
    <property type="term" value="P:dUDP biosynthetic process"/>
    <property type="evidence" value="ECO:0007669"/>
    <property type="project" value="TreeGrafter"/>
</dbReference>